<gene>
    <name evidence="11" type="primary">FIGL1</name>
    <name evidence="11" type="ORF">ECANGB1_714</name>
</gene>
<dbReference type="PANTHER" id="PTHR23074:SF78">
    <property type="entry name" value="KATANIN P60 ATPASE-CONTAINING SUBUNIT A-LIKE 2"/>
    <property type="match status" value="1"/>
</dbReference>
<dbReference type="Proteomes" id="UP000192639">
    <property type="component" value="Unassembled WGS sequence"/>
</dbReference>
<dbReference type="AlphaFoldDB" id="A0A1Y1S8T1"/>
<comment type="caution">
    <text evidence="11">The sequence shown here is derived from an EMBL/GenBank/DDBJ whole genome shotgun (WGS) entry which is preliminary data.</text>
</comment>
<keyword evidence="9" id="KW-0472">Membrane</keyword>
<dbReference type="OrthoDB" id="39734at2759"/>
<dbReference type="Gene3D" id="3.40.50.300">
    <property type="entry name" value="P-loop containing nucleotide triphosphate hydrolases"/>
    <property type="match status" value="1"/>
</dbReference>
<keyword evidence="3" id="KW-0493">Microtubule</keyword>
<dbReference type="EMBL" id="LWDP01000020">
    <property type="protein sequence ID" value="ORD94456.1"/>
    <property type="molecule type" value="Genomic_DNA"/>
</dbReference>
<evidence type="ECO:0000256" key="8">
    <source>
        <dbReference type="SAM" id="MobiDB-lite"/>
    </source>
</evidence>
<feature type="region of interest" description="Disordered" evidence="8">
    <location>
        <begin position="1"/>
        <end position="21"/>
    </location>
</feature>
<dbReference type="GO" id="GO:0016887">
    <property type="term" value="F:ATP hydrolysis activity"/>
    <property type="evidence" value="ECO:0007669"/>
    <property type="project" value="InterPro"/>
</dbReference>
<keyword evidence="2" id="KW-0963">Cytoplasm</keyword>
<evidence type="ECO:0000256" key="2">
    <source>
        <dbReference type="ARBA" id="ARBA00022490"/>
    </source>
</evidence>
<keyword evidence="5" id="KW-0067">ATP-binding</keyword>
<comment type="subcellular location">
    <subcellularLocation>
        <location evidence="1">Cytoplasm</location>
        <location evidence="1">Cytoskeleton</location>
        <location evidence="1">Spindle</location>
    </subcellularLocation>
</comment>
<dbReference type="GO" id="GO:0016853">
    <property type="term" value="F:isomerase activity"/>
    <property type="evidence" value="ECO:0007669"/>
    <property type="project" value="UniProtKB-KW"/>
</dbReference>
<evidence type="ECO:0000313" key="11">
    <source>
        <dbReference type="EMBL" id="ORD94456.1"/>
    </source>
</evidence>
<evidence type="ECO:0000256" key="5">
    <source>
        <dbReference type="ARBA" id="ARBA00022840"/>
    </source>
</evidence>
<dbReference type="PANTHER" id="PTHR23074">
    <property type="entry name" value="AAA DOMAIN-CONTAINING"/>
    <property type="match status" value="1"/>
</dbReference>
<evidence type="ECO:0000256" key="1">
    <source>
        <dbReference type="ARBA" id="ARBA00004186"/>
    </source>
</evidence>
<feature type="domain" description="AAA+ ATPase" evidence="10">
    <location>
        <begin position="138"/>
        <end position="316"/>
    </location>
</feature>
<name>A0A1Y1S8T1_9MICR</name>
<evidence type="ECO:0000256" key="3">
    <source>
        <dbReference type="ARBA" id="ARBA00022701"/>
    </source>
</evidence>
<protein>
    <submittedName>
        <fullName evidence="11">FIGL1</fullName>
    </submittedName>
</protein>
<evidence type="ECO:0000313" key="12">
    <source>
        <dbReference type="Proteomes" id="UP000192639"/>
    </source>
</evidence>
<keyword evidence="7" id="KW-0413">Isomerase</keyword>
<keyword evidence="12" id="KW-1185">Reference proteome</keyword>
<keyword evidence="6" id="KW-0206">Cytoskeleton</keyword>
<reference evidence="11 12" key="1">
    <citation type="journal article" date="2017" name="Environ. Microbiol.">
        <title>Decay of the glycolytic pathway and adaptation to intranuclear parasitism within Enterocytozoonidae microsporidia.</title>
        <authorList>
            <person name="Wiredu Boakye D."/>
            <person name="Jaroenlak P."/>
            <person name="Prachumwat A."/>
            <person name="Williams T.A."/>
            <person name="Bateman K.S."/>
            <person name="Itsathitphaisarn O."/>
            <person name="Sritunyalucksana K."/>
            <person name="Paszkiewicz K.H."/>
            <person name="Moore K.A."/>
            <person name="Stentiford G.D."/>
            <person name="Williams B.A."/>
        </authorList>
    </citation>
    <scope>NUCLEOTIDE SEQUENCE [LARGE SCALE GENOMIC DNA]</scope>
    <source>
        <strain evidence="11 12">GB1</strain>
    </source>
</reference>
<dbReference type="InterPro" id="IPR027417">
    <property type="entry name" value="P-loop_NTPase"/>
</dbReference>
<dbReference type="SUPFAM" id="SSF52540">
    <property type="entry name" value="P-loop containing nucleoside triphosphate hydrolases"/>
    <property type="match status" value="1"/>
</dbReference>
<keyword evidence="9" id="KW-0812">Transmembrane</keyword>
<evidence type="ECO:0000256" key="7">
    <source>
        <dbReference type="ARBA" id="ARBA00023235"/>
    </source>
</evidence>
<keyword evidence="4" id="KW-0547">Nucleotide-binding</keyword>
<accession>A0A1Y1S8T1</accession>
<dbReference type="InterPro" id="IPR003959">
    <property type="entry name" value="ATPase_AAA_core"/>
</dbReference>
<dbReference type="GO" id="GO:0005524">
    <property type="term" value="F:ATP binding"/>
    <property type="evidence" value="ECO:0007669"/>
    <property type="project" value="UniProtKB-KW"/>
</dbReference>
<dbReference type="SMART" id="SM00382">
    <property type="entry name" value="AAA"/>
    <property type="match status" value="1"/>
</dbReference>
<dbReference type="GO" id="GO:0005819">
    <property type="term" value="C:spindle"/>
    <property type="evidence" value="ECO:0007669"/>
    <property type="project" value="UniProtKB-SubCell"/>
</dbReference>
<dbReference type="Pfam" id="PF00004">
    <property type="entry name" value="AAA"/>
    <property type="match status" value="1"/>
</dbReference>
<evidence type="ECO:0000256" key="9">
    <source>
        <dbReference type="SAM" id="Phobius"/>
    </source>
</evidence>
<feature type="transmembrane region" description="Helical" evidence="9">
    <location>
        <begin position="38"/>
        <end position="59"/>
    </location>
</feature>
<evidence type="ECO:0000259" key="10">
    <source>
        <dbReference type="SMART" id="SM00382"/>
    </source>
</evidence>
<dbReference type="InterPro" id="IPR050304">
    <property type="entry name" value="MT-severing_AAA_ATPase"/>
</dbReference>
<organism evidence="11 12">
    <name type="scientific">Enterospora canceri</name>
    <dbReference type="NCBI Taxonomy" id="1081671"/>
    <lineage>
        <taxon>Eukaryota</taxon>
        <taxon>Fungi</taxon>
        <taxon>Fungi incertae sedis</taxon>
        <taxon>Microsporidia</taxon>
        <taxon>Enterocytozoonidae</taxon>
        <taxon>Enterospora</taxon>
    </lineage>
</organism>
<dbReference type="GO" id="GO:0005874">
    <property type="term" value="C:microtubule"/>
    <property type="evidence" value="ECO:0007669"/>
    <property type="project" value="UniProtKB-KW"/>
</dbReference>
<dbReference type="VEuPathDB" id="MicrosporidiaDB:ECANGB1_714"/>
<dbReference type="CDD" id="cd19481">
    <property type="entry name" value="RecA-like_protease"/>
    <property type="match status" value="1"/>
</dbReference>
<evidence type="ECO:0000256" key="6">
    <source>
        <dbReference type="ARBA" id="ARBA00023212"/>
    </source>
</evidence>
<proteinExistence type="predicted"/>
<keyword evidence="9" id="KW-1133">Transmembrane helix</keyword>
<dbReference type="InterPro" id="IPR003593">
    <property type="entry name" value="AAA+_ATPase"/>
</dbReference>
<evidence type="ECO:0000256" key="4">
    <source>
        <dbReference type="ARBA" id="ARBA00022741"/>
    </source>
</evidence>
<sequence>MEYQEYHYSNPNETEMPPEKEKSRLKRVFNSIKKNTHLITKTIVCFLVILLALAIGFGYSGVMIGRFPDAILETVRDRKLAKLTSTKHFEQMEGNLFREIKYQGKKEDMEKQLRLFIPNIYRLNTQTQEQVKDTVVAESFGTFMLGPPGTGKTLYVKRLCYLMDLELKEMYSLHKDGKKLNKYTPNTLTDNRIKELDKMVSRVHLIVIRPSDINNKYVGESEKRVRKLFQDIKVDKDPYMATFVFFDEAESLFTSRANRQDDSVTAGTMTEFLTQFSDMRNVIYPVFFFAATNMSKQIDSAIFTRFSNKVNFKMPTIENIQGFLDNRLSAVKTTGRFNINVQQLAQICTGLAYSIIDSVCSKFTNMSYDGKVTGFDWAKAKEFTRNYKEMTLRDGVDAEEEN</sequence>